<dbReference type="RefSeq" id="XP_002543361.1">
    <property type="nucleotide sequence ID" value="XM_002543315.1"/>
</dbReference>
<organism evidence="2 3">
    <name type="scientific">Uncinocarpus reesii (strain UAMH 1704)</name>
    <dbReference type="NCBI Taxonomy" id="336963"/>
    <lineage>
        <taxon>Eukaryota</taxon>
        <taxon>Fungi</taxon>
        <taxon>Dikarya</taxon>
        <taxon>Ascomycota</taxon>
        <taxon>Pezizomycotina</taxon>
        <taxon>Eurotiomycetes</taxon>
        <taxon>Eurotiomycetidae</taxon>
        <taxon>Onygenales</taxon>
        <taxon>Onygenaceae</taxon>
        <taxon>Uncinocarpus</taxon>
    </lineage>
</organism>
<evidence type="ECO:0000313" key="2">
    <source>
        <dbReference type="EMBL" id="EEP78028.1"/>
    </source>
</evidence>
<evidence type="ECO:0000313" key="3">
    <source>
        <dbReference type="Proteomes" id="UP000002058"/>
    </source>
</evidence>
<keyword evidence="3" id="KW-1185">Reference proteome</keyword>
<accession>C4JID1</accession>
<protein>
    <recommendedName>
        <fullName evidence="4">Secreted protein</fullName>
    </recommendedName>
</protein>
<dbReference type="GeneID" id="8443490"/>
<name>C4JID1_UNCRE</name>
<dbReference type="EMBL" id="CH476615">
    <property type="protein sequence ID" value="EEP78028.1"/>
    <property type="molecule type" value="Genomic_DNA"/>
</dbReference>
<dbReference type="InParanoid" id="C4JID1"/>
<feature type="signal peptide" evidence="1">
    <location>
        <begin position="1"/>
        <end position="24"/>
    </location>
</feature>
<dbReference type="KEGG" id="ure:UREG_02877"/>
<sequence length="81" mass="9167">MIPGLLLAFTFYLVFRAQIECLKAERVIHRGRELNTTGQKPLHRANVRLGGSALISFAEVDLLRVRSSIPWRQTGHAAYYA</sequence>
<evidence type="ECO:0000256" key="1">
    <source>
        <dbReference type="SAM" id="SignalP"/>
    </source>
</evidence>
<reference evidence="3" key="1">
    <citation type="journal article" date="2009" name="Genome Res.">
        <title>Comparative genomic analyses of the human fungal pathogens Coccidioides and their relatives.</title>
        <authorList>
            <person name="Sharpton T.J."/>
            <person name="Stajich J.E."/>
            <person name="Rounsley S.D."/>
            <person name="Gardner M.J."/>
            <person name="Wortman J.R."/>
            <person name="Jordar V.S."/>
            <person name="Maiti R."/>
            <person name="Kodira C.D."/>
            <person name="Neafsey D.E."/>
            <person name="Zeng Q."/>
            <person name="Hung C.-Y."/>
            <person name="McMahan C."/>
            <person name="Muszewska A."/>
            <person name="Grynberg M."/>
            <person name="Mandel M.A."/>
            <person name="Kellner E.M."/>
            <person name="Barker B.M."/>
            <person name="Galgiani J.N."/>
            <person name="Orbach M.J."/>
            <person name="Kirkland T.N."/>
            <person name="Cole G.T."/>
            <person name="Henn M.R."/>
            <person name="Birren B.W."/>
            <person name="Taylor J.W."/>
        </authorList>
    </citation>
    <scope>NUCLEOTIDE SEQUENCE [LARGE SCALE GENOMIC DNA]</scope>
    <source>
        <strain evidence="3">UAMH 1704</strain>
    </source>
</reference>
<feature type="chain" id="PRO_5002937708" description="Secreted protein" evidence="1">
    <location>
        <begin position="25"/>
        <end position="81"/>
    </location>
</feature>
<proteinExistence type="predicted"/>
<keyword evidence="1" id="KW-0732">Signal</keyword>
<dbReference type="AlphaFoldDB" id="C4JID1"/>
<evidence type="ECO:0008006" key="4">
    <source>
        <dbReference type="Google" id="ProtNLM"/>
    </source>
</evidence>
<dbReference type="Proteomes" id="UP000002058">
    <property type="component" value="Unassembled WGS sequence"/>
</dbReference>
<gene>
    <name evidence="2" type="ORF">UREG_02877</name>
</gene>
<dbReference type="HOGENOM" id="CLU_2575632_0_0_1"/>
<dbReference type="VEuPathDB" id="FungiDB:UREG_02877"/>